<gene>
    <name evidence="5" type="ORF">LTR62_000803</name>
</gene>
<feature type="compositionally biased region" description="Acidic residues" evidence="4">
    <location>
        <begin position="789"/>
        <end position="801"/>
    </location>
</feature>
<dbReference type="PANTHER" id="PTHR13213">
    <property type="entry name" value="MYB-BINDING PROTEIN 1A FAMILY MEMBER"/>
    <property type="match status" value="1"/>
</dbReference>
<dbReference type="Pfam" id="PF04931">
    <property type="entry name" value="DNA_pol_phi"/>
    <property type="match status" value="1"/>
</dbReference>
<evidence type="ECO:0000313" key="6">
    <source>
        <dbReference type="Proteomes" id="UP001310890"/>
    </source>
</evidence>
<comment type="similarity">
    <text evidence="2">Belongs to the MYBBP1A family.</text>
</comment>
<evidence type="ECO:0000256" key="3">
    <source>
        <dbReference type="ARBA" id="ARBA00023242"/>
    </source>
</evidence>
<proteinExistence type="inferred from homology"/>
<evidence type="ECO:0008006" key="7">
    <source>
        <dbReference type="Google" id="ProtNLM"/>
    </source>
</evidence>
<dbReference type="PANTHER" id="PTHR13213:SF2">
    <property type="entry name" value="MYB-BINDING PROTEIN 1A"/>
    <property type="match status" value="1"/>
</dbReference>
<organism evidence="5 6">
    <name type="scientific">Meristemomyces frigidus</name>
    <dbReference type="NCBI Taxonomy" id="1508187"/>
    <lineage>
        <taxon>Eukaryota</taxon>
        <taxon>Fungi</taxon>
        <taxon>Dikarya</taxon>
        <taxon>Ascomycota</taxon>
        <taxon>Pezizomycotina</taxon>
        <taxon>Dothideomycetes</taxon>
        <taxon>Dothideomycetidae</taxon>
        <taxon>Mycosphaerellales</taxon>
        <taxon>Teratosphaeriaceae</taxon>
        <taxon>Meristemomyces</taxon>
    </lineage>
</organism>
<evidence type="ECO:0000313" key="5">
    <source>
        <dbReference type="EMBL" id="KAK5115714.1"/>
    </source>
</evidence>
<sequence length="991" mass="108653">MLGTKRRAAHDDLGTNDAHPARKRRIEYSEADAKLATVYDELASPISEVRQKAAERLINSIGVNPASQDQRIEAALSRLTKGLCSGRNENAARLGFAMALSEVMRLALDRSSATDGTLWDLSTLVEKCVAATQPESKVGGKEKRDHLLGRRFAFQSILLSGVASRKDVSEKDWSAFLRAVMQLATLKDGLRSECCAMLYESLQDESTRLRPERVQAVFDALKEAKLLKSAEGVALWLAIREHCPEVLPNGVWANGDPFAKEDQTNLRKALLGDSSSGQHDGPKVGSRQHSPGFAWRAVLTHLYQHGSVKTFSRFWSDIISNGLFTKSTSDERKAYGLQVVALAVKGAPQTYLATILNTAVLKLVVTHRLSGENYLFQPAKQILNAIVACAKSEASSVPVLFKALVLERGFDNQTRSDTIANLMQLADVDGLDAMVGLLRTSILQPPANVADGMDPWRKTCADLLLALVRARCGKDFRAIDLAGQAPSDQPPSWLEHSLQTLVDAGYAGKSENIASPIMSDNMSGICRSRLNSVLASLVEQSEVNVSAAFTSVLVALAATQKRTPTLPLESSARPALKEASKSRKHLSKILSSQGPKAGSASAFDLLFALSMLEVYNQSPDSVETLSDLQKDYEAWQDGAEAATGLVEILLSFLSRPSALLRKLSEQVFTVFVKEMTAETMESLVDILQQKESSSGQRALFKQEGEGVDDQDSEEDEEAMDVDDVSDVELVNGEVANGEKDDKSDDGEEDASDTSSNAASGAEGSADEDEEAAFDRKLADALGTAGMDEPASDDDGSDMDDDQMMALEPHLTTIFKERQKVAGQKQDNKDAKENMINFKNRVLDLLSIYVKRQYDKDLALGLIQPLTVLVRTTSSRPTAERANHVLTQYFDACKKHKSYPKPERTVPYLEVIAEIHEEMKLGGSKFQSSVCSRSCLYLAKVLVAQDAENFGRIDEMYGDLRREWFRDRKSKVQGSVFTEWNSWGLSMRQTLG</sequence>
<comment type="caution">
    <text evidence="5">The sequence shown here is derived from an EMBL/GenBank/DDBJ whole genome shotgun (WGS) entry which is preliminary data.</text>
</comment>
<dbReference type="GO" id="GO:0006355">
    <property type="term" value="P:regulation of DNA-templated transcription"/>
    <property type="evidence" value="ECO:0007669"/>
    <property type="project" value="InterPro"/>
</dbReference>
<dbReference type="AlphaFoldDB" id="A0AAN7TNK7"/>
<dbReference type="GO" id="GO:0000182">
    <property type="term" value="F:rDNA binding"/>
    <property type="evidence" value="ECO:0007669"/>
    <property type="project" value="TreeGrafter"/>
</dbReference>
<comment type="subcellular location">
    <subcellularLocation>
        <location evidence="1">Nucleus</location>
    </subcellularLocation>
</comment>
<reference evidence="5" key="1">
    <citation type="submission" date="2023-08" db="EMBL/GenBank/DDBJ databases">
        <title>Black Yeasts Isolated from many extreme environments.</title>
        <authorList>
            <person name="Coleine C."/>
            <person name="Stajich J.E."/>
            <person name="Selbmann L."/>
        </authorList>
    </citation>
    <scope>NUCLEOTIDE SEQUENCE</scope>
    <source>
        <strain evidence="5">CCFEE 5401</strain>
    </source>
</reference>
<feature type="region of interest" description="Disordered" evidence="4">
    <location>
        <begin position="694"/>
        <end position="771"/>
    </location>
</feature>
<feature type="compositionally biased region" description="Acidic residues" evidence="4">
    <location>
        <begin position="705"/>
        <end position="726"/>
    </location>
</feature>
<protein>
    <recommendedName>
        <fullName evidence="7">DNA polymerase V</fullName>
    </recommendedName>
</protein>
<feature type="region of interest" description="Disordered" evidence="4">
    <location>
        <begin position="1"/>
        <end position="23"/>
    </location>
</feature>
<keyword evidence="3" id="KW-0539">Nucleus</keyword>
<accession>A0AAN7TNK7</accession>
<dbReference type="EMBL" id="JAVRRL010000011">
    <property type="protein sequence ID" value="KAK5115714.1"/>
    <property type="molecule type" value="Genomic_DNA"/>
</dbReference>
<dbReference type="SUPFAM" id="SSF48371">
    <property type="entry name" value="ARM repeat"/>
    <property type="match status" value="1"/>
</dbReference>
<evidence type="ECO:0000256" key="4">
    <source>
        <dbReference type="SAM" id="MobiDB-lite"/>
    </source>
</evidence>
<dbReference type="GO" id="GO:0005730">
    <property type="term" value="C:nucleolus"/>
    <property type="evidence" value="ECO:0007669"/>
    <property type="project" value="InterPro"/>
</dbReference>
<dbReference type="Proteomes" id="UP001310890">
    <property type="component" value="Unassembled WGS sequence"/>
</dbReference>
<feature type="region of interest" description="Disordered" evidence="4">
    <location>
        <begin position="782"/>
        <end position="801"/>
    </location>
</feature>
<evidence type="ECO:0000256" key="2">
    <source>
        <dbReference type="ARBA" id="ARBA00006809"/>
    </source>
</evidence>
<dbReference type="InterPro" id="IPR016024">
    <property type="entry name" value="ARM-type_fold"/>
</dbReference>
<name>A0AAN7TNK7_9PEZI</name>
<evidence type="ECO:0000256" key="1">
    <source>
        <dbReference type="ARBA" id="ARBA00004123"/>
    </source>
</evidence>
<dbReference type="InterPro" id="IPR007015">
    <property type="entry name" value="DNA_pol_V/MYBBP1A"/>
</dbReference>